<evidence type="ECO:0000256" key="1">
    <source>
        <dbReference type="SAM" id="Phobius"/>
    </source>
</evidence>
<accession>A0A9P9YAX9</accession>
<feature type="transmembrane region" description="Helical" evidence="1">
    <location>
        <begin position="67"/>
        <end position="90"/>
    </location>
</feature>
<keyword evidence="1" id="KW-0812">Transmembrane</keyword>
<keyword evidence="1" id="KW-0472">Membrane</keyword>
<sequence length="128" mass="14843">QLLKSHRRSRTEKARAQIASLVLVAPFKSWRFSSAIVVGCLKFSLERAHCLAETNKQKKLKRKLRKLLENAILITFISRGHLSIFIYFFFGAINKYRRKFCWGLQKKAKFGACQSAGRADSQRQKRPN</sequence>
<evidence type="ECO:0000313" key="3">
    <source>
        <dbReference type="Proteomes" id="UP001059596"/>
    </source>
</evidence>
<evidence type="ECO:0000313" key="2">
    <source>
        <dbReference type="EMBL" id="KAI8033601.1"/>
    </source>
</evidence>
<organism evidence="2 3">
    <name type="scientific">Drosophila gunungcola</name>
    <name type="common">fruit fly</name>
    <dbReference type="NCBI Taxonomy" id="103775"/>
    <lineage>
        <taxon>Eukaryota</taxon>
        <taxon>Metazoa</taxon>
        <taxon>Ecdysozoa</taxon>
        <taxon>Arthropoda</taxon>
        <taxon>Hexapoda</taxon>
        <taxon>Insecta</taxon>
        <taxon>Pterygota</taxon>
        <taxon>Neoptera</taxon>
        <taxon>Endopterygota</taxon>
        <taxon>Diptera</taxon>
        <taxon>Brachycera</taxon>
        <taxon>Muscomorpha</taxon>
        <taxon>Ephydroidea</taxon>
        <taxon>Drosophilidae</taxon>
        <taxon>Drosophila</taxon>
        <taxon>Sophophora</taxon>
    </lineage>
</organism>
<reference evidence="2" key="1">
    <citation type="journal article" date="2023" name="Genome Biol. Evol.">
        <title>Long-read-based Genome Assembly of Drosophila gunungcola Reveals Fewer Chemosensory Genes in Flower-breeding Species.</title>
        <authorList>
            <person name="Negi A."/>
            <person name="Liao B.Y."/>
            <person name="Yeh S.D."/>
        </authorList>
    </citation>
    <scope>NUCLEOTIDE SEQUENCE</scope>
    <source>
        <strain evidence="2">Sukarami</strain>
    </source>
</reference>
<protein>
    <submittedName>
        <fullName evidence="2">Uncharacterized protein</fullName>
    </submittedName>
</protein>
<dbReference type="Proteomes" id="UP001059596">
    <property type="component" value="Unassembled WGS sequence"/>
</dbReference>
<dbReference type="AlphaFoldDB" id="A0A9P9YAX9"/>
<dbReference type="EMBL" id="JAMKOV010000118">
    <property type="protein sequence ID" value="KAI8033601.1"/>
    <property type="molecule type" value="Genomic_DNA"/>
</dbReference>
<name>A0A9P9YAX9_9MUSC</name>
<proteinExistence type="predicted"/>
<feature type="non-terminal residue" evidence="2">
    <location>
        <position position="1"/>
    </location>
</feature>
<keyword evidence="3" id="KW-1185">Reference proteome</keyword>
<comment type="caution">
    <text evidence="2">The sequence shown here is derived from an EMBL/GenBank/DDBJ whole genome shotgun (WGS) entry which is preliminary data.</text>
</comment>
<gene>
    <name evidence="2" type="ORF">M5D96_013651</name>
</gene>
<keyword evidence="1" id="KW-1133">Transmembrane helix</keyword>